<dbReference type="SUPFAM" id="SSF52833">
    <property type="entry name" value="Thioredoxin-like"/>
    <property type="match status" value="1"/>
</dbReference>
<dbReference type="Pfam" id="PF00578">
    <property type="entry name" value="AhpC-TSA"/>
    <property type="match status" value="1"/>
</dbReference>
<proteinExistence type="predicted"/>
<dbReference type="Proteomes" id="UP001500822">
    <property type="component" value="Unassembled WGS sequence"/>
</dbReference>
<keyword evidence="3" id="KW-0812">Transmembrane</keyword>
<protein>
    <submittedName>
        <fullName evidence="8">TlpA disulfide reductase family protein</fullName>
    </submittedName>
</protein>
<keyword evidence="6" id="KW-0732">Signal</keyword>
<dbReference type="InterPro" id="IPR013766">
    <property type="entry name" value="Thioredoxin_domain"/>
</dbReference>
<reference evidence="9" key="1">
    <citation type="journal article" date="2019" name="Int. J. Syst. Evol. Microbiol.">
        <title>The Global Catalogue of Microorganisms (GCM) 10K type strain sequencing project: providing services to taxonomists for standard genome sequencing and annotation.</title>
        <authorList>
            <consortium name="The Broad Institute Genomics Platform"/>
            <consortium name="The Broad Institute Genome Sequencing Center for Infectious Disease"/>
            <person name="Wu L."/>
            <person name="Ma J."/>
        </authorList>
    </citation>
    <scope>NUCLEOTIDE SEQUENCE [LARGE SCALE GENOMIC DNA]</scope>
    <source>
        <strain evidence="9">JCM 18077</strain>
    </source>
</reference>
<comment type="caution">
    <text evidence="8">The sequence shown here is derived from an EMBL/GenBank/DDBJ whole genome shotgun (WGS) entry which is preliminary data.</text>
</comment>
<dbReference type="RefSeq" id="WP_345312772.1">
    <property type="nucleotide sequence ID" value="NZ_BAABIE010000004.1"/>
</dbReference>
<keyword evidence="9" id="KW-1185">Reference proteome</keyword>
<dbReference type="CDD" id="cd02966">
    <property type="entry name" value="TlpA_like_family"/>
    <property type="match status" value="1"/>
</dbReference>
<feature type="signal peptide" evidence="6">
    <location>
        <begin position="1"/>
        <end position="23"/>
    </location>
</feature>
<sequence length="195" mass="20786">MRSLSVLAAAVVLLLAVTGCATGDDAVVQGGANQIVAPGGKTVITYDPADRKPIGDVSGPNLLGDGTVNLDSYKGEVVVVNVWASWCPPCRKEAPELEKVYQRVKDQGAAVVGINFRDNRGSAQDFARDRGLTYPSIYDYGGQTLSALGVPVGAVPTTVVLDRELRPVIVYLKAVSEQEIYDEVQRVLAEDVDPR</sequence>
<dbReference type="InterPro" id="IPR050553">
    <property type="entry name" value="Thioredoxin_ResA/DsbE_sf"/>
</dbReference>
<dbReference type="PROSITE" id="PS51257">
    <property type="entry name" value="PROKAR_LIPOPROTEIN"/>
    <property type="match status" value="1"/>
</dbReference>
<evidence type="ECO:0000313" key="9">
    <source>
        <dbReference type="Proteomes" id="UP001500822"/>
    </source>
</evidence>
<evidence type="ECO:0000256" key="4">
    <source>
        <dbReference type="ARBA" id="ARBA00023157"/>
    </source>
</evidence>
<evidence type="ECO:0000256" key="2">
    <source>
        <dbReference type="ARBA" id="ARBA00022748"/>
    </source>
</evidence>
<dbReference type="InterPro" id="IPR017937">
    <property type="entry name" value="Thioredoxin_CS"/>
</dbReference>
<evidence type="ECO:0000259" key="7">
    <source>
        <dbReference type="PROSITE" id="PS51352"/>
    </source>
</evidence>
<comment type="subcellular location">
    <subcellularLocation>
        <location evidence="1">Cell envelope</location>
    </subcellularLocation>
</comment>
<dbReference type="PROSITE" id="PS00194">
    <property type="entry name" value="THIOREDOXIN_1"/>
    <property type="match status" value="1"/>
</dbReference>
<dbReference type="EMBL" id="BAABIE010000004">
    <property type="protein sequence ID" value="GAA4744480.1"/>
    <property type="molecule type" value="Genomic_DNA"/>
</dbReference>
<dbReference type="PROSITE" id="PS51352">
    <property type="entry name" value="THIOREDOXIN_2"/>
    <property type="match status" value="1"/>
</dbReference>
<dbReference type="InterPro" id="IPR036249">
    <property type="entry name" value="Thioredoxin-like_sf"/>
</dbReference>
<feature type="domain" description="Thioredoxin" evidence="7">
    <location>
        <begin position="48"/>
        <end position="189"/>
    </location>
</feature>
<keyword evidence="5" id="KW-0676">Redox-active center</keyword>
<evidence type="ECO:0000256" key="5">
    <source>
        <dbReference type="ARBA" id="ARBA00023284"/>
    </source>
</evidence>
<keyword evidence="2" id="KW-0201">Cytochrome c-type biogenesis</keyword>
<organism evidence="8 9">
    <name type="scientific">Gordonia alkaliphila</name>
    <dbReference type="NCBI Taxonomy" id="1053547"/>
    <lineage>
        <taxon>Bacteria</taxon>
        <taxon>Bacillati</taxon>
        <taxon>Actinomycetota</taxon>
        <taxon>Actinomycetes</taxon>
        <taxon>Mycobacteriales</taxon>
        <taxon>Gordoniaceae</taxon>
        <taxon>Gordonia</taxon>
    </lineage>
</organism>
<evidence type="ECO:0000313" key="8">
    <source>
        <dbReference type="EMBL" id="GAA4744480.1"/>
    </source>
</evidence>
<accession>A0ABP8Z2B1</accession>
<dbReference type="InterPro" id="IPR000866">
    <property type="entry name" value="AhpC/TSA"/>
</dbReference>
<evidence type="ECO:0000256" key="1">
    <source>
        <dbReference type="ARBA" id="ARBA00004196"/>
    </source>
</evidence>
<feature type="chain" id="PRO_5045791775" evidence="6">
    <location>
        <begin position="24"/>
        <end position="195"/>
    </location>
</feature>
<keyword evidence="3" id="KW-0735">Signal-anchor</keyword>
<dbReference type="PANTHER" id="PTHR42852:SF6">
    <property type="entry name" value="THIOL:DISULFIDE INTERCHANGE PROTEIN DSBE"/>
    <property type="match status" value="1"/>
</dbReference>
<keyword evidence="4" id="KW-1015">Disulfide bond</keyword>
<evidence type="ECO:0000256" key="6">
    <source>
        <dbReference type="SAM" id="SignalP"/>
    </source>
</evidence>
<dbReference type="Gene3D" id="3.40.30.10">
    <property type="entry name" value="Glutaredoxin"/>
    <property type="match status" value="1"/>
</dbReference>
<evidence type="ECO:0000256" key="3">
    <source>
        <dbReference type="ARBA" id="ARBA00022968"/>
    </source>
</evidence>
<dbReference type="PANTHER" id="PTHR42852">
    <property type="entry name" value="THIOL:DISULFIDE INTERCHANGE PROTEIN DSBE"/>
    <property type="match status" value="1"/>
</dbReference>
<name>A0ABP8Z2B1_9ACTN</name>
<gene>
    <name evidence="8" type="ORF">GCM10023217_11760</name>
</gene>